<sequence length="171" mass="19060">MGATSSIAGKSSVHDFTVKDSRGKDVDLSVYKGKVLLIVNVASKCGLTNSNYTQLTELYRKYRDKGFEILAFPCNQFLNQEPGPVEETVQFVCERFSAEYPIFAKVKVNGKDSEPLFEYLKANAGGFMGSAIKWNFTKFLISKKGKVIRRIGSRTEPSTIEADIQKALEEP</sequence>
<keyword evidence="2" id="KW-1185">Reference proteome</keyword>
<evidence type="ECO:0000313" key="2">
    <source>
        <dbReference type="Proteomes" id="UP001055879"/>
    </source>
</evidence>
<gene>
    <name evidence="1" type="ORF">L6452_38251</name>
</gene>
<accession>A0ACB8Y585</accession>
<protein>
    <submittedName>
        <fullName evidence="1">Uncharacterized protein</fullName>
    </submittedName>
</protein>
<name>A0ACB8Y585_ARCLA</name>
<evidence type="ECO:0000313" key="1">
    <source>
        <dbReference type="EMBL" id="KAI3678947.1"/>
    </source>
</evidence>
<organism evidence="1 2">
    <name type="scientific">Arctium lappa</name>
    <name type="common">Greater burdock</name>
    <name type="synonym">Lappa major</name>
    <dbReference type="NCBI Taxonomy" id="4217"/>
    <lineage>
        <taxon>Eukaryota</taxon>
        <taxon>Viridiplantae</taxon>
        <taxon>Streptophyta</taxon>
        <taxon>Embryophyta</taxon>
        <taxon>Tracheophyta</taxon>
        <taxon>Spermatophyta</taxon>
        <taxon>Magnoliopsida</taxon>
        <taxon>eudicotyledons</taxon>
        <taxon>Gunneridae</taxon>
        <taxon>Pentapetalae</taxon>
        <taxon>asterids</taxon>
        <taxon>campanulids</taxon>
        <taxon>Asterales</taxon>
        <taxon>Asteraceae</taxon>
        <taxon>Carduoideae</taxon>
        <taxon>Cardueae</taxon>
        <taxon>Arctiinae</taxon>
        <taxon>Arctium</taxon>
    </lineage>
</organism>
<comment type="caution">
    <text evidence="1">The sequence shown here is derived from an EMBL/GenBank/DDBJ whole genome shotgun (WGS) entry which is preliminary data.</text>
</comment>
<reference evidence="1 2" key="2">
    <citation type="journal article" date="2022" name="Mol. Ecol. Resour.">
        <title>The genomes of chicory, endive, great burdock and yacon provide insights into Asteraceae paleo-polyploidization history and plant inulin production.</title>
        <authorList>
            <person name="Fan W."/>
            <person name="Wang S."/>
            <person name="Wang H."/>
            <person name="Wang A."/>
            <person name="Jiang F."/>
            <person name="Liu H."/>
            <person name="Zhao H."/>
            <person name="Xu D."/>
            <person name="Zhang Y."/>
        </authorList>
    </citation>
    <scope>NUCLEOTIDE SEQUENCE [LARGE SCALE GENOMIC DNA]</scope>
    <source>
        <strain evidence="2">cv. Niubang</strain>
    </source>
</reference>
<dbReference type="Proteomes" id="UP001055879">
    <property type="component" value="Linkage Group LG14"/>
</dbReference>
<proteinExistence type="predicted"/>
<reference evidence="2" key="1">
    <citation type="journal article" date="2022" name="Mol. Ecol. Resour.">
        <title>The genomes of chicory, endive, great burdock and yacon provide insights into Asteraceae palaeo-polyploidization history and plant inulin production.</title>
        <authorList>
            <person name="Fan W."/>
            <person name="Wang S."/>
            <person name="Wang H."/>
            <person name="Wang A."/>
            <person name="Jiang F."/>
            <person name="Liu H."/>
            <person name="Zhao H."/>
            <person name="Xu D."/>
            <person name="Zhang Y."/>
        </authorList>
    </citation>
    <scope>NUCLEOTIDE SEQUENCE [LARGE SCALE GENOMIC DNA]</scope>
    <source>
        <strain evidence="2">cv. Niubang</strain>
    </source>
</reference>
<dbReference type="EMBL" id="CM042060">
    <property type="protein sequence ID" value="KAI3678947.1"/>
    <property type="molecule type" value="Genomic_DNA"/>
</dbReference>